<evidence type="ECO:0008006" key="5">
    <source>
        <dbReference type="Google" id="ProtNLM"/>
    </source>
</evidence>
<keyword evidence="2" id="KW-0732">Signal</keyword>
<accession>A0A1I0MCE1</accession>
<sequence>MKTLKLKLASTLLGVLVVFTACSDDDGSQNPSSPELPPEASMSANLGNFPSNGESSGNGSAANLEQNEHSNFAFAATNVVFWQTILNVQLAIPVAAFHEAFNHSFEYLPEQAKWRSEYTVQVNNQSITATLYAEYNNADQIEWEMYLTAPGQFEDYLWFRGESQTDGSGGTWYLSKGPAQSGEVLSITWDRQGENVVNAIYTLVDEQSERNGSYIEYGVTTESGYTHFYDISIVSETEADYDVLIYYNEDTQEGTVRSEAHFETSTFICWDSDFQNTACEQ</sequence>
<feature type="region of interest" description="Disordered" evidence="1">
    <location>
        <begin position="24"/>
        <end position="63"/>
    </location>
</feature>
<dbReference type="AlphaFoldDB" id="A0A1I0MCE1"/>
<evidence type="ECO:0000313" key="4">
    <source>
        <dbReference type="Proteomes" id="UP000199437"/>
    </source>
</evidence>
<gene>
    <name evidence="3" type="ORF">SAMN05216290_0228</name>
</gene>
<organism evidence="3 4">
    <name type="scientific">Roseivirga pacifica</name>
    <dbReference type="NCBI Taxonomy" id="1267423"/>
    <lineage>
        <taxon>Bacteria</taxon>
        <taxon>Pseudomonadati</taxon>
        <taxon>Bacteroidota</taxon>
        <taxon>Cytophagia</taxon>
        <taxon>Cytophagales</taxon>
        <taxon>Roseivirgaceae</taxon>
        <taxon>Roseivirga</taxon>
    </lineage>
</organism>
<evidence type="ECO:0000313" key="3">
    <source>
        <dbReference type="EMBL" id="SEV85386.1"/>
    </source>
</evidence>
<protein>
    <recommendedName>
        <fullName evidence="5">Lipoprotein</fullName>
    </recommendedName>
</protein>
<evidence type="ECO:0000256" key="1">
    <source>
        <dbReference type="SAM" id="MobiDB-lite"/>
    </source>
</evidence>
<proteinExistence type="predicted"/>
<feature type="signal peptide" evidence="2">
    <location>
        <begin position="1"/>
        <end position="23"/>
    </location>
</feature>
<name>A0A1I0MCE1_9BACT</name>
<dbReference type="OrthoDB" id="835047at2"/>
<feature type="compositionally biased region" description="Low complexity" evidence="1">
    <location>
        <begin position="47"/>
        <end position="63"/>
    </location>
</feature>
<dbReference type="EMBL" id="FOIR01000001">
    <property type="protein sequence ID" value="SEV85386.1"/>
    <property type="molecule type" value="Genomic_DNA"/>
</dbReference>
<dbReference type="PROSITE" id="PS51257">
    <property type="entry name" value="PROKAR_LIPOPROTEIN"/>
    <property type="match status" value="1"/>
</dbReference>
<feature type="chain" id="PRO_5011755531" description="Lipoprotein" evidence="2">
    <location>
        <begin position="24"/>
        <end position="281"/>
    </location>
</feature>
<evidence type="ECO:0000256" key="2">
    <source>
        <dbReference type="SAM" id="SignalP"/>
    </source>
</evidence>
<reference evidence="4" key="1">
    <citation type="submission" date="2016-10" db="EMBL/GenBank/DDBJ databases">
        <authorList>
            <person name="Varghese N."/>
            <person name="Submissions S."/>
        </authorList>
    </citation>
    <scope>NUCLEOTIDE SEQUENCE [LARGE SCALE GENOMIC DNA]</scope>
    <source>
        <strain evidence="4">CGMCC 1.12402</strain>
    </source>
</reference>
<keyword evidence="4" id="KW-1185">Reference proteome</keyword>
<dbReference type="RefSeq" id="WP_090256556.1">
    <property type="nucleotide sequence ID" value="NZ_FOIR01000001.1"/>
</dbReference>
<dbReference type="GeneID" id="99984992"/>
<dbReference type="Proteomes" id="UP000199437">
    <property type="component" value="Unassembled WGS sequence"/>
</dbReference>